<name>A0A0R2QLN3_9ACTN</name>
<dbReference type="InterPro" id="IPR001533">
    <property type="entry name" value="Pterin_deHydtase"/>
</dbReference>
<protein>
    <recommendedName>
        <fullName evidence="4">Putative pterin-4-alpha-carbinolamine dehydratase</fullName>
        <ecNumber evidence="3">4.2.1.96</ecNumber>
    </recommendedName>
</protein>
<dbReference type="Pfam" id="PF01329">
    <property type="entry name" value="Pterin_4a"/>
    <property type="match status" value="1"/>
</dbReference>
<evidence type="ECO:0000256" key="2">
    <source>
        <dbReference type="ARBA" id="ARBA00006472"/>
    </source>
</evidence>
<dbReference type="GO" id="GO:0006729">
    <property type="term" value="P:tetrahydrobiopterin biosynthetic process"/>
    <property type="evidence" value="ECO:0007669"/>
    <property type="project" value="InterPro"/>
</dbReference>
<dbReference type="Proteomes" id="UP000051017">
    <property type="component" value="Unassembled WGS sequence"/>
</dbReference>
<evidence type="ECO:0000256" key="5">
    <source>
        <dbReference type="ARBA" id="ARBA00023239"/>
    </source>
</evidence>
<dbReference type="SUPFAM" id="SSF55248">
    <property type="entry name" value="PCD-like"/>
    <property type="match status" value="1"/>
</dbReference>
<dbReference type="InterPro" id="IPR036428">
    <property type="entry name" value="PCD_sf"/>
</dbReference>
<evidence type="ECO:0000313" key="6">
    <source>
        <dbReference type="EMBL" id="KRO49293.1"/>
    </source>
</evidence>
<comment type="similarity">
    <text evidence="2">Belongs to the pterin-4-alpha-carbinolamine dehydratase family.</text>
</comment>
<dbReference type="PANTHER" id="PTHR12599:SF0">
    <property type="entry name" value="PTERIN-4-ALPHA-CARBINOLAMINE DEHYDRATASE"/>
    <property type="match status" value="1"/>
</dbReference>
<dbReference type="GO" id="GO:0008124">
    <property type="term" value="F:4-alpha-hydroxytetrahydrobiopterin dehydratase activity"/>
    <property type="evidence" value="ECO:0007669"/>
    <property type="project" value="UniProtKB-EC"/>
</dbReference>
<evidence type="ECO:0000313" key="7">
    <source>
        <dbReference type="Proteomes" id="UP000051017"/>
    </source>
</evidence>
<evidence type="ECO:0000256" key="4">
    <source>
        <dbReference type="ARBA" id="ARBA00021735"/>
    </source>
</evidence>
<proteinExistence type="inferred from homology"/>
<organism evidence="6 7">
    <name type="scientific">Acidimicrobiia bacterium BACL6 MAG-120924-bin43</name>
    <dbReference type="NCBI Taxonomy" id="1655583"/>
    <lineage>
        <taxon>Bacteria</taxon>
        <taxon>Bacillati</taxon>
        <taxon>Actinomycetota</taxon>
        <taxon>Acidimicrobiia</taxon>
        <taxon>acIV cluster</taxon>
    </lineage>
</organism>
<keyword evidence="5" id="KW-0456">Lyase</keyword>
<comment type="catalytic activity">
    <reaction evidence="1">
        <text>(4aS,6R)-4a-hydroxy-L-erythro-5,6,7,8-tetrahydrobiopterin = (6R)-L-erythro-6,7-dihydrobiopterin + H2O</text>
        <dbReference type="Rhea" id="RHEA:11920"/>
        <dbReference type="ChEBI" id="CHEBI:15377"/>
        <dbReference type="ChEBI" id="CHEBI:15642"/>
        <dbReference type="ChEBI" id="CHEBI:43120"/>
        <dbReference type="EC" id="4.2.1.96"/>
    </reaction>
</comment>
<gene>
    <name evidence="6" type="ORF">ABR75_04890</name>
</gene>
<dbReference type="Gene3D" id="3.30.1360.20">
    <property type="entry name" value="Transcriptional coactivator/pterin dehydratase"/>
    <property type="match status" value="1"/>
</dbReference>
<accession>A0A0R2QLN3</accession>
<dbReference type="PANTHER" id="PTHR12599">
    <property type="entry name" value="PTERIN-4-ALPHA-CARBINOLAMINE DEHYDRATASE"/>
    <property type="match status" value="1"/>
</dbReference>
<dbReference type="AlphaFoldDB" id="A0A0R2QLN3"/>
<reference evidence="6 7" key="1">
    <citation type="submission" date="2015-10" db="EMBL/GenBank/DDBJ databases">
        <title>Metagenome-Assembled Genomes uncover a global brackish microbiome.</title>
        <authorList>
            <person name="Hugerth L.W."/>
            <person name="Larsson J."/>
            <person name="Alneberg J."/>
            <person name="Lindh M.V."/>
            <person name="Legrand C."/>
            <person name="Pinhassi J."/>
            <person name="Andersson A.F."/>
        </authorList>
    </citation>
    <scope>NUCLEOTIDE SEQUENCE [LARGE SCALE GENOMIC DNA]</scope>
    <source>
        <strain evidence="6">BACL6 MAG-120924-bin43</strain>
    </source>
</reference>
<comment type="caution">
    <text evidence="6">The sequence shown here is derived from an EMBL/GenBank/DDBJ whole genome shotgun (WGS) entry which is preliminary data.</text>
</comment>
<evidence type="ECO:0000256" key="1">
    <source>
        <dbReference type="ARBA" id="ARBA00001554"/>
    </source>
</evidence>
<evidence type="ECO:0000256" key="3">
    <source>
        <dbReference type="ARBA" id="ARBA00013252"/>
    </source>
</evidence>
<sequence length="84" mass="9466">MTLGWVEKDNSLYRKFEFANFAEAFEFMTKVAAIAQVQDHHPDWSNVWNVVEINLCSHDSGRTVTARDHRLADSINAIVNGSAA</sequence>
<dbReference type="EC" id="4.2.1.96" evidence="3"/>
<dbReference type="EMBL" id="LIBJ01000023">
    <property type="protein sequence ID" value="KRO49293.1"/>
    <property type="molecule type" value="Genomic_DNA"/>
</dbReference>